<dbReference type="EMBL" id="JANPWB010000008">
    <property type="protein sequence ID" value="KAJ1162975.1"/>
    <property type="molecule type" value="Genomic_DNA"/>
</dbReference>
<proteinExistence type="predicted"/>
<reference evidence="1" key="1">
    <citation type="journal article" date="2022" name="bioRxiv">
        <title>Sequencing and chromosome-scale assembly of the giantPleurodeles waltlgenome.</title>
        <authorList>
            <person name="Brown T."/>
            <person name="Elewa A."/>
            <person name="Iarovenko S."/>
            <person name="Subramanian E."/>
            <person name="Araus A.J."/>
            <person name="Petzold A."/>
            <person name="Susuki M."/>
            <person name="Suzuki K.-i.T."/>
            <person name="Hayashi T."/>
            <person name="Toyoda A."/>
            <person name="Oliveira C."/>
            <person name="Osipova E."/>
            <person name="Leigh N.D."/>
            <person name="Simon A."/>
            <person name="Yun M.H."/>
        </authorList>
    </citation>
    <scope>NUCLEOTIDE SEQUENCE</scope>
    <source>
        <strain evidence="1">20211129_DDA</strain>
        <tissue evidence="1">Liver</tissue>
    </source>
</reference>
<name>A0AAV7SFB9_PLEWA</name>
<gene>
    <name evidence="1" type="ORF">NDU88_003439</name>
</gene>
<organism evidence="1 2">
    <name type="scientific">Pleurodeles waltl</name>
    <name type="common">Iberian ribbed newt</name>
    <dbReference type="NCBI Taxonomy" id="8319"/>
    <lineage>
        <taxon>Eukaryota</taxon>
        <taxon>Metazoa</taxon>
        <taxon>Chordata</taxon>
        <taxon>Craniata</taxon>
        <taxon>Vertebrata</taxon>
        <taxon>Euteleostomi</taxon>
        <taxon>Amphibia</taxon>
        <taxon>Batrachia</taxon>
        <taxon>Caudata</taxon>
        <taxon>Salamandroidea</taxon>
        <taxon>Salamandridae</taxon>
        <taxon>Pleurodelinae</taxon>
        <taxon>Pleurodeles</taxon>
    </lineage>
</organism>
<accession>A0AAV7SFB9</accession>
<evidence type="ECO:0000313" key="1">
    <source>
        <dbReference type="EMBL" id="KAJ1162975.1"/>
    </source>
</evidence>
<protein>
    <submittedName>
        <fullName evidence="1">Uncharacterized protein</fullName>
    </submittedName>
</protein>
<dbReference type="Proteomes" id="UP001066276">
    <property type="component" value="Chromosome 4_2"/>
</dbReference>
<sequence length="95" mass="10449">MRREKDGYERGDGAELIVVLGGCGAIQAIAELFLRSVVDRSGSCQNSGKERLKRCRKCAIGKATRQRDGRRESASCGEEAFLVACCSSNVPKYRY</sequence>
<evidence type="ECO:0000313" key="2">
    <source>
        <dbReference type="Proteomes" id="UP001066276"/>
    </source>
</evidence>
<dbReference type="AlphaFoldDB" id="A0AAV7SFB9"/>
<keyword evidence="2" id="KW-1185">Reference proteome</keyword>
<comment type="caution">
    <text evidence="1">The sequence shown here is derived from an EMBL/GenBank/DDBJ whole genome shotgun (WGS) entry which is preliminary data.</text>
</comment>